<dbReference type="EMBL" id="BQNB010014831">
    <property type="protein sequence ID" value="GJT32903.1"/>
    <property type="molecule type" value="Genomic_DNA"/>
</dbReference>
<protein>
    <submittedName>
        <fullName evidence="1">Uncharacterized protein</fullName>
    </submittedName>
</protein>
<gene>
    <name evidence="1" type="ORF">Tco_0923322</name>
</gene>
<accession>A0ABQ5D1P3</accession>
<name>A0ABQ5D1P3_9ASTR</name>
<dbReference type="Proteomes" id="UP001151760">
    <property type="component" value="Unassembled WGS sequence"/>
</dbReference>
<reference evidence="1" key="1">
    <citation type="journal article" date="2022" name="Int. J. Mol. Sci.">
        <title>Draft Genome of Tanacetum Coccineum: Genomic Comparison of Closely Related Tanacetum-Family Plants.</title>
        <authorList>
            <person name="Yamashiro T."/>
            <person name="Shiraishi A."/>
            <person name="Nakayama K."/>
            <person name="Satake H."/>
        </authorList>
    </citation>
    <scope>NUCLEOTIDE SEQUENCE</scope>
</reference>
<sequence>MKTKIARYEIVGIEDMIPTLWSATKVGVYSTQKILIMVSVKVEKLHGYGQLEEIVVRRVDRQLYQFKEGDSDIVDFIVALRMFTRSFIIRRRVEDVQLGVESYQKKVNLTKPRKTFLGIEFKELYTSSFDPPGDGTLKTVRDELHRWLLDFLLGYNDDMPRRIWSVMDKRMTGLMVDLIDKKMLERRIIRNLERLVGDRVLEMDYTLMTRTE</sequence>
<evidence type="ECO:0000313" key="1">
    <source>
        <dbReference type="EMBL" id="GJT32903.1"/>
    </source>
</evidence>
<comment type="caution">
    <text evidence="1">The sequence shown here is derived from an EMBL/GenBank/DDBJ whole genome shotgun (WGS) entry which is preliminary data.</text>
</comment>
<evidence type="ECO:0000313" key="2">
    <source>
        <dbReference type="Proteomes" id="UP001151760"/>
    </source>
</evidence>
<keyword evidence="2" id="KW-1185">Reference proteome</keyword>
<organism evidence="1 2">
    <name type="scientific">Tanacetum coccineum</name>
    <dbReference type="NCBI Taxonomy" id="301880"/>
    <lineage>
        <taxon>Eukaryota</taxon>
        <taxon>Viridiplantae</taxon>
        <taxon>Streptophyta</taxon>
        <taxon>Embryophyta</taxon>
        <taxon>Tracheophyta</taxon>
        <taxon>Spermatophyta</taxon>
        <taxon>Magnoliopsida</taxon>
        <taxon>eudicotyledons</taxon>
        <taxon>Gunneridae</taxon>
        <taxon>Pentapetalae</taxon>
        <taxon>asterids</taxon>
        <taxon>campanulids</taxon>
        <taxon>Asterales</taxon>
        <taxon>Asteraceae</taxon>
        <taxon>Asteroideae</taxon>
        <taxon>Anthemideae</taxon>
        <taxon>Anthemidinae</taxon>
        <taxon>Tanacetum</taxon>
    </lineage>
</organism>
<proteinExistence type="predicted"/>
<reference evidence="1" key="2">
    <citation type="submission" date="2022-01" db="EMBL/GenBank/DDBJ databases">
        <authorList>
            <person name="Yamashiro T."/>
            <person name="Shiraishi A."/>
            <person name="Satake H."/>
            <person name="Nakayama K."/>
        </authorList>
    </citation>
    <scope>NUCLEOTIDE SEQUENCE</scope>
</reference>